<keyword evidence="4" id="KW-1185">Reference proteome</keyword>
<evidence type="ECO:0008006" key="5">
    <source>
        <dbReference type="Google" id="ProtNLM"/>
    </source>
</evidence>
<evidence type="ECO:0000256" key="2">
    <source>
        <dbReference type="SAM" id="Phobius"/>
    </source>
</evidence>
<evidence type="ECO:0000256" key="1">
    <source>
        <dbReference type="SAM" id="MobiDB-lite"/>
    </source>
</evidence>
<dbReference type="Gene3D" id="1.20.120.1760">
    <property type="match status" value="1"/>
</dbReference>
<evidence type="ECO:0000313" key="4">
    <source>
        <dbReference type="Proteomes" id="UP001350748"/>
    </source>
</evidence>
<protein>
    <recommendedName>
        <fullName evidence="5">CDP-alcohol phosphatidyltransferase family protein</fullName>
    </recommendedName>
</protein>
<evidence type="ECO:0000313" key="3">
    <source>
        <dbReference type="EMBL" id="MEF3365096.1"/>
    </source>
</evidence>
<dbReference type="RefSeq" id="WP_332080000.1">
    <property type="nucleotide sequence ID" value="NZ_JAZHYN010000002.1"/>
</dbReference>
<reference evidence="3 4" key="1">
    <citation type="submission" date="2024-02" db="EMBL/GenBank/DDBJ databases">
        <authorList>
            <person name="Grouzdev D."/>
        </authorList>
    </citation>
    <scope>NUCLEOTIDE SEQUENCE [LARGE SCALE GENOMIC DNA]</scope>
    <source>
        <strain evidence="3 4">9N</strain>
    </source>
</reference>
<feature type="region of interest" description="Disordered" evidence="1">
    <location>
        <begin position="211"/>
        <end position="247"/>
    </location>
</feature>
<dbReference type="EMBL" id="JAZHYN010000002">
    <property type="protein sequence ID" value="MEF3365096.1"/>
    <property type="molecule type" value="Genomic_DNA"/>
</dbReference>
<feature type="transmembrane region" description="Helical" evidence="2">
    <location>
        <begin position="147"/>
        <end position="166"/>
    </location>
</feature>
<sequence length="247" mass="26758">MADKERAVLAAILRRLPETVSPDQLTFLGLIGAAGAAAGFVASRWSNWFLILAAFGVLANWLGDALSKELSSRLDIERSRYGYFIDHSTDLIAQTLVIVGLGLSPYFTIGSALLVLSLYLLVNSYAYLCVVTQGGRRAEYSDAGTTFIRLLVVGWTLIAAWAGPGIAREQFYSFAVLDIFVVSASLCVFVGFLFAVRSDLAHIRLQEIGEAESRGDMSGAGGRASPKKPARGEKSGVTRRESDPWRD</sequence>
<keyword evidence="2" id="KW-0812">Transmembrane</keyword>
<comment type="caution">
    <text evidence="3">The sequence shown here is derived from an EMBL/GenBank/DDBJ whole genome shotgun (WGS) entry which is preliminary data.</text>
</comment>
<feature type="compositionally biased region" description="Basic and acidic residues" evidence="1">
    <location>
        <begin position="230"/>
        <end position="247"/>
    </location>
</feature>
<dbReference type="InterPro" id="IPR043130">
    <property type="entry name" value="CDP-OH_PTrfase_TM_dom"/>
</dbReference>
<keyword evidence="2" id="KW-1133">Transmembrane helix</keyword>
<gene>
    <name evidence="3" type="ORF">V3H18_00955</name>
</gene>
<dbReference type="Proteomes" id="UP001350748">
    <property type="component" value="Unassembled WGS sequence"/>
</dbReference>
<proteinExistence type="predicted"/>
<accession>A0ABU7XF20</accession>
<feature type="transmembrane region" description="Helical" evidence="2">
    <location>
        <begin position="113"/>
        <end position="135"/>
    </location>
</feature>
<feature type="transmembrane region" description="Helical" evidence="2">
    <location>
        <begin position="172"/>
        <end position="196"/>
    </location>
</feature>
<keyword evidence="2" id="KW-0472">Membrane</keyword>
<organism evidence="3 4">
    <name type="scientific">Methylocystis borbori</name>
    <dbReference type="NCBI Taxonomy" id="3118750"/>
    <lineage>
        <taxon>Bacteria</taxon>
        <taxon>Pseudomonadati</taxon>
        <taxon>Pseudomonadota</taxon>
        <taxon>Alphaproteobacteria</taxon>
        <taxon>Hyphomicrobiales</taxon>
        <taxon>Methylocystaceae</taxon>
        <taxon>Methylocystis</taxon>
    </lineage>
</organism>
<name>A0ABU7XF20_9HYPH</name>
<feature type="transmembrane region" description="Helical" evidence="2">
    <location>
        <begin position="48"/>
        <end position="67"/>
    </location>
</feature>